<accession>A0A182MSK1</accession>
<sequence>MISTAEAPSRVQSSVDGLARNVTRKEHIPAQSGLVLSDDVCVRDSAFVVVIRPTEAAMQKLKLFVSRNLVTIVMVPSLIGLHWAWDSLQHNRALVSDYERKDLPVVIAAKALWQRITNKAESNEQQDKPRQ</sequence>
<keyword evidence="3" id="KW-1185">Reference proteome</keyword>
<dbReference type="AlphaFoldDB" id="A0A182MSK1"/>
<evidence type="ECO:0000313" key="2">
    <source>
        <dbReference type="EnsemblMetazoa" id="ACUA025243-PA"/>
    </source>
</evidence>
<keyword evidence="1" id="KW-1133">Transmembrane helix</keyword>
<dbReference type="EnsemblMetazoa" id="ACUA025243-RA">
    <property type="protein sequence ID" value="ACUA025243-PA"/>
    <property type="gene ID" value="ACUA025243"/>
</dbReference>
<dbReference type="VEuPathDB" id="VectorBase:ACUA025243"/>
<dbReference type="EMBL" id="AXCM01002090">
    <property type="status" value="NOT_ANNOTATED_CDS"/>
    <property type="molecule type" value="Genomic_DNA"/>
</dbReference>
<proteinExistence type="predicted"/>
<protein>
    <submittedName>
        <fullName evidence="2">Uncharacterized protein</fullName>
    </submittedName>
</protein>
<evidence type="ECO:0000256" key="1">
    <source>
        <dbReference type="SAM" id="Phobius"/>
    </source>
</evidence>
<keyword evidence="1" id="KW-0812">Transmembrane</keyword>
<name>A0A182MSK1_9DIPT</name>
<reference evidence="3" key="1">
    <citation type="submission" date="2013-09" db="EMBL/GenBank/DDBJ databases">
        <title>The Genome Sequence of Anopheles culicifacies species A.</title>
        <authorList>
            <consortium name="The Broad Institute Genomics Platform"/>
            <person name="Neafsey D.E."/>
            <person name="Besansky N."/>
            <person name="Howell P."/>
            <person name="Walton C."/>
            <person name="Young S.K."/>
            <person name="Zeng Q."/>
            <person name="Gargeya S."/>
            <person name="Fitzgerald M."/>
            <person name="Haas B."/>
            <person name="Abouelleil A."/>
            <person name="Allen A.W."/>
            <person name="Alvarado L."/>
            <person name="Arachchi H.M."/>
            <person name="Berlin A.M."/>
            <person name="Chapman S.B."/>
            <person name="Gainer-Dewar J."/>
            <person name="Goldberg J."/>
            <person name="Griggs A."/>
            <person name="Gujja S."/>
            <person name="Hansen M."/>
            <person name="Howarth C."/>
            <person name="Imamovic A."/>
            <person name="Ireland A."/>
            <person name="Larimer J."/>
            <person name="McCowan C."/>
            <person name="Murphy C."/>
            <person name="Pearson M."/>
            <person name="Poon T.W."/>
            <person name="Priest M."/>
            <person name="Roberts A."/>
            <person name="Saif S."/>
            <person name="Shea T."/>
            <person name="Sisk P."/>
            <person name="Sykes S."/>
            <person name="Wortman J."/>
            <person name="Nusbaum C."/>
            <person name="Birren B."/>
        </authorList>
    </citation>
    <scope>NUCLEOTIDE SEQUENCE [LARGE SCALE GENOMIC DNA]</scope>
    <source>
        <strain evidence="3">A-37</strain>
    </source>
</reference>
<organism evidence="2 3">
    <name type="scientific">Anopheles culicifacies</name>
    <dbReference type="NCBI Taxonomy" id="139723"/>
    <lineage>
        <taxon>Eukaryota</taxon>
        <taxon>Metazoa</taxon>
        <taxon>Ecdysozoa</taxon>
        <taxon>Arthropoda</taxon>
        <taxon>Hexapoda</taxon>
        <taxon>Insecta</taxon>
        <taxon>Pterygota</taxon>
        <taxon>Neoptera</taxon>
        <taxon>Endopterygota</taxon>
        <taxon>Diptera</taxon>
        <taxon>Nematocera</taxon>
        <taxon>Culicoidea</taxon>
        <taxon>Culicidae</taxon>
        <taxon>Anophelinae</taxon>
        <taxon>Anopheles</taxon>
        <taxon>culicifacies species complex</taxon>
    </lineage>
</organism>
<keyword evidence="1" id="KW-0472">Membrane</keyword>
<dbReference type="Proteomes" id="UP000075883">
    <property type="component" value="Unassembled WGS sequence"/>
</dbReference>
<evidence type="ECO:0000313" key="3">
    <source>
        <dbReference type="Proteomes" id="UP000075883"/>
    </source>
</evidence>
<feature type="transmembrane region" description="Helical" evidence="1">
    <location>
        <begin position="68"/>
        <end position="85"/>
    </location>
</feature>
<reference evidence="2" key="2">
    <citation type="submission" date="2020-05" db="UniProtKB">
        <authorList>
            <consortium name="EnsemblMetazoa"/>
        </authorList>
    </citation>
    <scope>IDENTIFICATION</scope>
    <source>
        <strain evidence="2">A-37</strain>
    </source>
</reference>